<protein>
    <submittedName>
        <fullName evidence="3">Holin</fullName>
    </submittedName>
</protein>
<dbReference type="Pfam" id="PF13272">
    <property type="entry name" value="Holin_2-3"/>
    <property type="match status" value="1"/>
</dbReference>
<proteinExistence type="predicted"/>
<dbReference type="InterPro" id="IPR025140">
    <property type="entry name" value="Holin_2-3"/>
</dbReference>
<evidence type="ECO:0000256" key="1">
    <source>
        <dbReference type="SAM" id="Phobius"/>
    </source>
</evidence>
<keyword evidence="1" id="KW-0812">Transmembrane</keyword>
<evidence type="ECO:0000313" key="2">
    <source>
        <dbReference type="EMBL" id="QKQ45697.1"/>
    </source>
</evidence>
<accession>A0A6J5I313</accession>
<sequence length="127" mass="14022">MSSSQTREPNSRIPLWNRLPRLTTWLVIAALLIAAIGIVSPQQVPVVIYKLNLVSLAAAGGYWIDRALFPYGRPDGYLLRDWRCGPCIGTHRVDYPIADGYHHLFMVATIRRAVITAAVIVAVALGL</sequence>
<keyword evidence="5" id="KW-1185">Reference proteome</keyword>
<dbReference type="RefSeq" id="WP_174715692.1">
    <property type="nucleotide sequence ID" value="NZ_CADIKP010000028.1"/>
</dbReference>
<evidence type="ECO:0000313" key="3">
    <source>
        <dbReference type="EMBL" id="XAN19437.1"/>
    </source>
</evidence>
<organism evidence="2 4">
    <name type="scientific">Achromobacter denitrificans</name>
    <name type="common">Alcaligenes denitrificans</name>
    <dbReference type="NCBI Taxonomy" id="32002"/>
    <lineage>
        <taxon>Bacteria</taxon>
        <taxon>Pseudomonadati</taxon>
        <taxon>Pseudomonadota</taxon>
        <taxon>Betaproteobacteria</taxon>
        <taxon>Burkholderiales</taxon>
        <taxon>Alcaligenaceae</taxon>
        <taxon>Achromobacter</taxon>
    </lineage>
</organism>
<gene>
    <name evidence="3" type="ORF">AAIK43_15675</name>
    <name evidence="2" type="ORF">FOC81_02840</name>
</gene>
<evidence type="ECO:0000313" key="5">
    <source>
        <dbReference type="Proteomes" id="UP001446337"/>
    </source>
</evidence>
<keyword evidence="1" id="KW-1133">Transmembrane helix</keyword>
<reference evidence="3 5" key="2">
    <citation type="submission" date="2024-05" db="EMBL/GenBank/DDBJ databases">
        <title>Achromobacter denitrificans. BP1, complete genome.</title>
        <authorList>
            <person name="Zhang B."/>
        </authorList>
    </citation>
    <scope>NUCLEOTIDE SEQUENCE [LARGE SCALE GENOMIC DNA]</scope>
    <source>
        <strain evidence="3 5">BP1</strain>
    </source>
</reference>
<evidence type="ECO:0000313" key="4">
    <source>
        <dbReference type="Proteomes" id="UP000509782"/>
    </source>
</evidence>
<dbReference type="Proteomes" id="UP001446337">
    <property type="component" value="Chromosome"/>
</dbReference>
<keyword evidence="1" id="KW-0472">Membrane</keyword>
<feature type="transmembrane region" description="Helical" evidence="1">
    <location>
        <begin position="22"/>
        <end position="39"/>
    </location>
</feature>
<dbReference type="EMBL" id="CP054569">
    <property type="protein sequence ID" value="QKQ45697.1"/>
    <property type="molecule type" value="Genomic_DNA"/>
</dbReference>
<reference evidence="2 4" key="1">
    <citation type="submission" date="2020-05" db="EMBL/GenBank/DDBJ databases">
        <title>FDA dAtabase for Regulatory Grade micrObial Sequences (FDA-ARGOS): Supporting development and validation of Infectious Disease Dx tests.</title>
        <authorList>
            <person name="Sproer C."/>
            <person name="Gronow S."/>
            <person name="Severitt S."/>
            <person name="Schroder I."/>
            <person name="Tallon L."/>
            <person name="Sadzewicz L."/>
            <person name="Zhao X."/>
            <person name="Vavikolanu K."/>
            <person name="Mehta A."/>
            <person name="Aluvathingal J."/>
            <person name="Nadendla S."/>
            <person name="Myers T."/>
            <person name="Yan Y."/>
            <person name="Sichtig H."/>
        </authorList>
    </citation>
    <scope>NUCLEOTIDE SEQUENCE [LARGE SCALE GENOMIC DNA]</scope>
    <source>
        <strain evidence="2 4">FDAARGOS_787</strain>
    </source>
</reference>
<feature type="transmembrane region" description="Helical" evidence="1">
    <location>
        <begin position="46"/>
        <end position="64"/>
    </location>
</feature>
<dbReference type="EMBL" id="CP154792">
    <property type="protein sequence ID" value="XAN19437.1"/>
    <property type="molecule type" value="Genomic_DNA"/>
</dbReference>
<name>A0A6J5I313_ACHDE</name>
<dbReference type="Proteomes" id="UP000509782">
    <property type="component" value="Chromosome"/>
</dbReference>
<feature type="transmembrane region" description="Helical" evidence="1">
    <location>
        <begin position="104"/>
        <end position="125"/>
    </location>
</feature>
<dbReference type="AlphaFoldDB" id="A0A6J5I313"/>